<dbReference type="RefSeq" id="WP_007689217.1">
    <property type="nucleotide sequence ID" value="NZ_CP013070.1"/>
</dbReference>
<protein>
    <recommendedName>
        <fullName evidence="2">UPF0301 protein SIDU_06205</fullName>
    </recommendedName>
</protein>
<evidence type="ECO:0000313" key="3">
    <source>
        <dbReference type="EMBL" id="APL94132.1"/>
    </source>
</evidence>
<dbReference type="Proteomes" id="UP000004550">
    <property type="component" value="Chromosome"/>
</dbReference>
<dbReference type="GO" id="GO:0005829">
    <property type="term" value="C:cytosol"/>
    <property type="evidence" value="ECO:0007669"/>
    <property type="project" value="TreeGrafter"/>
</dbReference>
<dbReference type="HAMAP" id="MF_00758">
    <property type="entry name" value="UPF0301"/>
    <property type="match status" value="1"/>
</dbReference>
<reference evidence="3 4" key="1">
    <citation type="journal article" date="2012" name="J. Bacteriol.">
        <title>Genome sequence of Sphingobium indicum B90A, a hexachlorocyclohexane-degrading bacterium.</title>
        <authorList>
            <person name="Anand S."/>
            <person name="Sangwan N."/>
            <person name="Lata P."/>
            <person name="Kaur J."/>
            <person name="Dua A."/>
            <person name="Singh A.K."/>
            <person name="Verma M."/>
            <person name="Kaur J."/>
            <person name="Khurana J.P."/>
            <person name="Khurana P."/>
            <person name="Mathur S."/>
            <person name="Lal R."/>
        </authorList>
    </citation>
    <scope>NUCLEOTIDE SEQUENCE [LARGE SCALE GENOMIC DNA]</scope>
    <source>
        <strain evidence="4">DSM 16412 / CCM 7286 / MTCC 6364 / B90A</strain>
    </source>
</reference>
<name>A0A1L5BMY5_SPHIB</name>
<sequence>MITARSYAGQFLLALPGMEDMRFDHSVIAMCVHDENGSLGIAVSDEIDGVSLHDLLESFDIEPGDVPDTPVLRGGPVEPRRGFVLHSLDWNGHDMVAVGEGWGLSGSLEILKAIAEGKGPSRYLVALGYAGWGAGQLDEEMNGESWFPTDCTAELLFDVPAARKWSAAFAAAGVDASHLVSGAGSA</sequence>
<gene>
    <name evidence="3" type="ORF">SIDU_06205</name>
</gene>
<dbReference type="InterPro" id="IPR003774">
    <property type="entry name" value="AlgH-like"/>
</dbReference>
<evidence type="ECO:0000313" key="4">
    <source>
        <dbReference type="Proteomes" id="UP000004550"/>
    </source>
</evidence>
<proteinExistence type="inferred from homology"/>
<evidence type="ECO:0000256" key="2">
    <source>
        <dbReference type="HAMAP-Rule" id="MF_00758"/>
    </source>
</evidence>
<organism evidence="3 4">
    <name type="scientific">Sphingobium indicum (strain DSM 16412 / CCM 7286 / MTCC 6364 / B90A)</name>
    <dbReference type="NCBI Taxonomy" id="861109"/>
    <lineage>
        <taxon>Bacteria</taxon>
        <taxon>Pseudomonadati</taxon>
        <taxon>Pseudomonadota</taxon>
        <taxon>Alphaproteobacteria</taxon>
        <taxon>Sphingomonadales</taxon>
        <taxon>Sphingomonadaceae</taxon>
        <taxon>Sphingobium</taxon>
    </lineage>
</organism>
<dbReference type="AlphaFoldDB" id="A0A1L5BMY5"/>
<dbReference type="KEGG" id="sinb:SIDU_06205"/>
<dbReference type="Pfam" id="PF02622">
    <property type="entry name" value="DUF179"/>
    <property type="match status" value="1"/>
</dbReference>
<dbReference type="GeneID" id="29273297"/>
<dbReference type="PANTHER" id="PTHR30327:SF1">
    <property type="entry name" value="UPF0301 PROTEIN YQGE"/>
    <property type="match status" value="1"/>
</dbReference>
<dbReference type="SUPFAM" id="SSF143456">
    <property type="entry name" value="VC0467-like"/>
    <property type="match status" value="1"/>
</dbReference>
<evidence type="ECO:0000256" key="1">
    <source>
        <dbReference type="ARBA" id="ARBA00009600"/>
    </source>
</evidence>
<dbReference type="EMBL" id="CP013070">
    <property type="protein sequence ID" value="APL94132.1"/>
    <property type="molecule type" value="Genomic_DNA"/>
</dbReference>
<dbReference type="PANTHER" id="PTHR30327">
    <property type="entry name" value="UNCHARACTERIZED PROTEIN YQGE"/>
    <property type="match status" value="1"/>
</dbReference>
<comment type="similarity">
    <text evidence="1 2">Belongs to the UPF0301 (AlgH) family.</text>
</comment>
<dbReference type="Gene3D" id="3.40.1740.10">
    <property type="entry name" value="VC0467-like"/>
    <property type="match status" value="1"/>
</dbReference>
<accession>A0A1L5BMY5</accession>